<evidence type="ECO:0000256" key="6">
    <source>
        <dbReference type="SAM" id="Phobius"/>
    </source>
</evidence>
<organism evidence="7 8">
    <name type="scientific">Rotaria sordida</name>
    <dbReference type="NCBI Taxonomy" id="392033"/>
    <lineage>
        <taxon>Eukaryota</taxon>
        <taxon>Metazoa</taxon>
        <taxon>Spiralia</taxon>
        <taxon>Gnathifera</taxon>
        <taxon>Rotifera</taxon>
        <taxon>Eurotatoria</taxon>
        <taxon>Bdelloidea</taxon>
        <taxon>Philodinida</taxon>
        <taxon>Philodinidae</taxon>
        <taxon>Rotaria</taxon>
    </lineage>
</organism>
<keyword evidence="8" id="KW-1185">Reference proteome</keyword>
<feature type="transmembrane region" description="Helical" evidence="6">
    <location>
        <begin position="138"/>
        <end position="159"/>
    </location>
</feature>
<dbReference type="PANTHER" id="PTHR12191:SF37">
    <property type="entry name" value="ZINC TRANSPORTER FOI"/>
    <property type="match status" value="1"/>
</dbReference>
<evidence type="ECO:0000256" key="4">
    <source>
        <dbReference type="ARBA" id="ARBA00022989"/>
    </source>
</evidence>
<comment type="caution">
    <text evidence="7">The sequence shown here is derived from an EMBL/GenBank/DDBJ whole genome shotgun (WGS) entry which is preliminary data.</text>
</comment>
<keyword evidence="4 6" id="KW-1133">Transmembrane helix</keyword>
<evidence type="ECO:0000313" key="8">
    <source>
        <dbReference type="Proteomes" id="UP000663870"/>
    </source>
</evidence>
<dbReference type="GO" id="GO:0071578">
    <property type="term" value="P:zinc ion import across plasma membrane"/>
    <property type="evidence" value="ECO:0007669"/>
    <property type="project" value="TreeGrafter"/>
</dbReference>
<feature type="transmembrane region" description="Helical" evidence="6">
    <location>
        <begin position="166"/>
        <end position="191"/>
    </location>
</feature>
<evidence type="ECO:0000313" key="7">
    <source>
        <dbReference type="EMBL" id="CAF0777712.1"/>
    </source>
</evidence>
<evidence type="ECO:0000256" key="3">
    <source>
        <dbReference type="ARBA" id="ARBA00022692"/>
    </source>
</evidence>
<comment type="similarity">
    <text evidence="2">Belongs to the ZIP transporter (TC 2.A.5) family.</text>
</comment>
<dbReference type="Pfam" id="PF02535">
    <property type="entry name" value="Zip"/>
    <property type="match status" value="1"/>
</dbReference>
<dbReference type="GO" id="GO:0140410">
    <property type="term" value="F:monoatomic cation:bicarbonate symporter activity"/>
    <property type="evidence" value="ECO:0007669"/>
    <property type="project" value="TreeGrafter"/>
</dbReference>
<keyword evidence="3 6" id="KW-0812">Transmembrane</keyword>
<dbReference type="GO" id="GO:0005886">
    <property type="term" value="C:plasma membrane"/>
    <property type="evidence" value="ECO:0007669"/>
    <property type="project" value="TreeGrafter"/>
</dbReference>
<gene>
    <name evidence="7" type="ORF">JXQ802_LOCUS3055</name>
</gene>
<feature type="transmembrane region" description="Helical" evidence="6">
    <location>
        <begin position="203"/>
        <end position="221"/>
    </location>
</feature>
<dbReference type="Proteomes" id="UP000663870">
    <property type="component" value="Unassembled WGS sequence"/>
</dbReference>
<evidence type="ECO:0000256" key="5">
    <source>
        <dbReference type="ARBA" id="ARBA00023136"/>
    </source>
</evidence>
<feature type="transmembrane region" description="Helical" evidence="6">
    <location>
        <begin position="437"/>
        <end position="457"/>
    </location>
</feature>
<dbReference type="InterPro" id="IPR050799">
    <property type="entry name" value="ZIP_Transporter"/>
</dbReference>
<protein>
    <submittedName>
        <fullName evidence="7">Uncharacterized protein</fullName>
    </submittedName>
</protein>
<name>A0A813R951_9BILA</name>
<feature type="transmembrane region" description="Helical" evidence="6">
    <location>
        <begin position="359"/>
        <end position="380"/>
    </location>
</feature>
<feature type="transmembrane region" description="Helical" evidence="6">
    <location>
        <begin position="392"/>
        <end position="410"/>
    </location>
</feature>
<sequence>MISDLIIIIIIICSFQFYSILTNDIKLIQIEENILYSHLKTSSDLNLFYQKLLESNDIDDITRIHRIITEDDIQQLNFENKCFNSSDDLLNAFNIKADNITDNLNRSDIYQLLPVLFNVKFNDGCIKSGGGRVTWKNVLIGLITVTFINCSALCGAIILPFRNKSIFKWILSAFIGLAVGTLTGSGIFHLIPMAFDIPDLDIRHSYLNKALISMIIIYIYYMRDQLLRIFFNIETIVCTHTHGDDDVLTKSNFHLDSTPSTLDNSKRVSVNSPTENITYLPVIHKNPRGLMANLKTMKAAGWMIFIGDMLHNFIDGLTLGAAFMVSIGEGLQVSLPIIFEEFPHELGDIAVLLSSGLTLGQALIMNFLSACSCYLGFIIGAKLGELEHFHPWIYALAGGMFVYIGLADMIPELVTMGDEIEKDYIRAKKPITTVLKLKILLCQNSGLILGFVIMFLLGKYGERLEKLVKL</sequence>
<accession>A0A813R951</accession>
<dbReference type="EMBL" id="CAJNOL010000040">
    <property type="protein sequence ID" value="CAF0777712.1"/>
    <property type="molecule type" value="Genomic_DNA"/>
</dbReference>
<evidence type="ECO:0000256" key="2">
    <source>
        <dbReference type="ARBA" id="ARBA00006939"/>
    </source>
</evidence>
<dbReference type="AlphaFoldDB" id="A0A813R951"/>
<reference evidence="7" key="1">
    <citation type="submission" date="2021-02" db="EMBL/GenBank/DDBJ databases">
        <authorList>
            <person name="Nowell W R."/>
        </authorList>
    </citation>
    <scope>NUCLEOTIDE SEQUENCE</scope>
</reference>
<comment type="subcellular location">
    <subcellularLocation>
        <location evidence="1">Membrane</location>
        <topology evidence="1">Multi-pass membrane protein</topology>
    </subcellularLocation>
</comment>
<proteinExistence type="inferred from homology"/>
<dbReference type="PANTHER" id="PTHR12191">
    <property type="entry name" value="SOLUTE CARRIER FAMILY 39"/>
    <property type="match status" value="1"/>
</dbReference>
<dbReference type="GO" id="GO:0005385">
    <property type="term" value="F:zinc ion transmembrane transporter activity"/>
    <property type="evidence" value="ECO:0007669"/>
    <property type="project" value="TreeGrafter"/>
</dbReference>
<feature type="transmembrane region" description="Helical" evidence="6">
    <location>
        <begin position="5"/>
        <end position="21"/>
    </location>
</feature>
<dbReference type="InterPro" id="IPR003689">
    <property type="entry name" value="ZIP"/>
</dbReference>
<evidence type="ECO:0000256" key="1">
    <source>
        <dbReference type="ARBA" id="ARBA00004141"/>
    </source>
</evidence>
<keyword evidence="5 6" id="KW-0472">Membrane</keyword>
<dbReference type="GO" id="GO:0030003">
    <property type="term" value="P:intracellular monoatomic cation homeostasis"/>
    <property type="evidence" value="ECO:0007669"/>
    <property type="project" value="TreeGrafter"/>
</dbReference>